<dbReference type="SUPFAM" id="SSF101898">
    <property type="entry name" value="NHL repeat"/>
    <property type="match status" value="1"/>
</dbReference>
<dbReference type="RefSeq" id="XP_019643700.1">
    <property type="nucleotide sequence ID" value="XM_019788141.1"/>
</dbReference>
<dbReference type="GeneID" id="109484775"/>
<dbReference type="Proteomes" id="UP000515135">
    <property type="component" value="Unplaced"/>
</dbReference>
<evidence type="ECO:0000256" key="1">
    <source>
        <dbReference type="ARBA" id="ARBA00022737"/>
    </source>
</evidence>
<dbReference type="OrthoDB" id="27136at2759"/>
<gene>
    <name evidence="4" type="primary">LOC109484775</name>
</gene>
<protein>
    <submittedName>
        <fullName evidence="4">Tripartite motif-containing protein 3-like</fullName>
    </submittedName>
</protein>
<feature type="repeat" description="NHL" evidence="2">
    <location>
        <begin position="51"/>
        <end position="76"/>
    </location>
</feature>
<evidence type="ECO:0000313" key="4">
    <source>
        <dbReference type="RefSeq" id="XP_019643700.1"/>
    </source>
</evidence>
<feature type="repeat" description="NHL" evidence="2">
    <location>
        <begin position="221"/>
        <end position="264"/>
    </location>
</feature>
<dbReference type="GO" id="GO:0000209">
    <property type="term" value="P:protein polyubiquitination"/>
    <property type="evidence" value="ECO:0007669"/>
    <property type="project" value="TreeGrafter"/>
</dbReference>
<proteinExistence type="predicted"/>
<name>A0A6P4ZR73_BRABE</name>
<dbReference type="InterPro" id="IPR050952">
    <property type="entry name" value="TRIM-NHL_E3_ligases"/>
</dbReference>
<dbReference type="InterPro" id="IPR011042">
    <property type="entry name" value="6-blade_b-propeller_TolB-like"/>
</dbReference>
<dbReference type="PANTHER" id="PTHR24104:SF50">
    <property type="entry name" value="SMP-30_GLUCONOLACTONASE_LRE-LIKE REGION DOMAIN-CONTAINING PROTEIN"/>
    <property type="match status" value="1"/>
</dbReference>
<sequence>MAIQADSTVNDECDMQPYAVADMSDHEAYLSATTNVRQQASKADIYDRVEGLAVSSTNEIFVADELNKRIQVFSMKGDFLRSFSTGNMKPQAVCIGHNDTLWIVLYRGLMNQRSTYENVIQQYSKDGHVPAKFTCSSTSKKQIYGIAWHKLSNRIILTLGQVEVLWFSPSYTPTPACNMTRLPAAGFIMPHSVTVDTKGNIYVIESTGSRINKYDKNGVYLSSFGSRGTGAGNLYFPEGICVDSSGRVIVADSRNSRVEMFTAEGNHIRTVAYINQPKHVATGGEGQLLVSQKWSVTILPKY</sequence>
<dbReference type="CDD" id="cd05819">
    <property type="entry name" value="NHL"/>
    <property type="match status" value="1"/>
</dbReference>
<dbReference type="PROSITE" id="PS51125">
    <property type="entry name" value="NHL"/>
    <property type="match status" value="2"/>
</dbReference>
<organism evidence="3 4">
    <name type="scientific">Branchiostoma belcheri</name>
    <name type="common">Amphioxus</name>
    <dbReference type="NCBI Taxonomy" id="7741"/>
    <lineage>
        <taxon>Eukaryota</taxon>
        <taxon>Metazoa</taxon>
        <taxon>Chordata</taxon>
        <taxon>Cephalochordata</taxon>
        <taxon>Leptocardii</taxon>
        <taxon>Amphioxiformes</taxon>
        <taxon>Branchiostomatidae</taxon>
        <taxon>Branchiostoma</taxon>
    </lineage>
</organism>
<dbReference type="GO" id="GO:0061630">
    <property type="term" value="F:ubiquitin protein ligase activity"/>
    <property type="evidence" value="ECO:0007669"/>
    <property type="project" value="TreeGrafter"/>
</dbReference>
<dbReference type="KEGG" id="bbel:109484775"/>
<dbReference type="Pfam" id="PF01436">
    <property type="entry name" value="NHL"/>
    <property type="match status" value="2"/>
</dbReference>
<evidence type="ECO:0000313" key="3">
    <source>
        <dbReference type="Proteomes" id="UP000515135"/>
    </source>
</evidence>
<dbReference type="GO" id="GO:0043161">
    <property type="term" value="P:proteasome-mediated ubiquitin-dependent protein catabolic process"/>
    <property type="evidence" value="ECO:0007669"/>
    <property type="project" value="TreeGrafter"/>
</dbReference>
<keyword evidence="3" id="KW-1185">Reference proteome</keyword>
<accession>A0A6P4ZR73</accession>
<keyword evidence="1" id="KW-0677">Repeat</keyword>
<dbReference type="InterPro" id="IPR001258">
    <property type="entry name" value="NHL_repeat"/>
</dbReference>
<evidence type="ECO:0000256" key="2">
    <source>
        <dbReference type="PROSITE-ProRule" id="PRU00504"/>
    </source>
</evidence>
<dbReference type="PANTHER" id="PTHR24104">
    <property type="entry name" value="E3 UBIQUITIN-PROTEIN LIGASE NHLRC1-RELATED"/>
    <property type="match status" value="1"/>
</dbReference>
<reference evidence="4" key="1">
    <citation type="submission" date="2025-08" db="UniProtKB">
        <authorList>
            <consortium name="RefSeq"/>
        </authorList>
    </citation>
    <scope>IDENTIFICATION</scope>
    <source>
        <tissue evidence="4">Gonad</tissue>
    </source>
</reference>
<dbReference type="Gene3D" id="2.120.10.30">
    <property type="entry name" value="TolB, C-terminal domain"/>
    <property type="match status" value="2"/>
</dbReference>
<dbReference type="AlphaFoldDB" id="A0A6P4ZR73"/>